<dbReference type="SUPFAM" id="SSF50494">
    <property type="entry name" value="Trypsin-like serine proteases"/>
    <property type="match status" value="1"/>
</dbReference>
<dbReference type="GO" id="GO:0004252">
    <property type="term" value="F:serine-type endopeptidase activity"/>
    <property type="evidence" value="ECO:0007669"/>
    <property type="project" value="InterPro"/>
</dbReference>
<evidence type="ECO:0000256" key="1">
    <source>
        <dbReference type="ARBA" id="ARBA00023157"/>
    </source>
</evidence>
<proteinExistence type="predicted"/>
<dbReference type="PROSITE" id="PS00135">
    <property type="entry name" value="TRYPSIN_SER"/>
    <property type="match status" value="1"/>
</dbReference>
<dbReference type="Pfam" id="PF00089">
    <property type="entry name" value="Trypsin"/>
    <property type="match status" value="1"/>
</dbReference>
<keyword evidence="5" id="KW-1185">Reference proteome</keyword>
<dbReference type="Proteomes" id="UP000241808">
    <property type="component" value="Unassembled WGS sequence"/>
</dbReference>
<name>A0A2T4YZZ9_9HYPH</name>
<dbReference type="PANTHER" id="PTHR24253">
    <property type="entry name" value="TRANSMEMBRANE PROTEASE SERINE"/>
    <property type="match status" value="1"/>
</dbReference>
<organism evidence="4 5">
    <name type="scientific">Phreatobacter oligotrophus</name>
    <dbReference type="NCBI Taxonomy" id="1122261"/>
    <lineage>
        <taxon>Bacteria</taxon>
        <taxon>Pseudomonadati</taxon>
        <taxon>Pseudomonadota</taxon>
        <taxon>Alphaproteobacteria</taxon>
        <taxon>Hyphomicrobiales</taxon>
        <taxon>Phreatobacteraceae</taxon>
        <taxon>Phreatobacter</taxon>
    </lineage>
</organism>
<accession>A0A2T4YZZ9</accession>
<dbReference type="PRINTS" id="PR00722">
    <property type="entry name" value="CHYMOTRYPSIN"/>
</dbReference>
<dbReference type="InterPro" id="IPR043504">
    <property type="entry name" value="Peptidase_S1_PA_chymotrypsin"/>
</dbReference>
<evidence type="ECO:0000313" key="4">
    <source>
        <dbReference type="EMBL" id="PTM52808.1"/>
    </source>
</evidence>
<dbReference type="GO" id="GO:0006508">
    <property type="term" value="P:proteolysis"/>
    <property type="evidence" value="ECO:0007669"/>
    <property type="project" value="UniProtKB-KW"/>
</dbReference>
<sequence length="285" mass="30091">MTMASMAKRFMTRRGDGPVAPRRLAAAALTAALLLPLTGLGEAQAVMRGEPARDPNGTRRSTVLIETPEGICTGAIVGPDLVLTAAHCVSARGRYRVRYLDRSFRRQNVAVTRTAAHPGFDPNHGFASDDVGLIQVARPFGSDTRPAGLPSGSWGVGWFGSGSGEELLIAGFGSTERSRARDGVLREALMRTASPSVPGRGFAGLTGEDAQQRPGMCVGDSGGPVYRRSGRGFLVVGVLKGGTTDPGRECTSSPVYVPLRDYVAWIRQTAAGWNAPLGTPVEMRQ</sequence>
<protein>
    <submittedName>
        <fullName evidence="4">Trypsin</fullName>
    </submittedName>
</protein>
<dbReference type="EMBL" id="PZZL01000007">
    <property type="protein sequence ID" value="PTM52808.1"/>
    <property type="molecule type" value="Genomic_DNA"/>
</dbReference>
<dbReference type="InterPro" id="IPR001314">
    <property type="entry name" value="Peptidase_S1A"/>
</dbReference>
<dbReference type="PROSITE" id="PS00134">
    <property type="entry name" value="TRYPSIN_HIS"/>
    <property type="match status" value="1"/>
</dbReference>
<dbReference type="PROSITE" id="PS50240">
    <property type="entry name" value="TRYPSIN_DOM"/>
    <property type="match status" value="1"/>
</dbReference>
<evidence type="ECO:0000259" key="3">
    <source>
        <dbReference type="PROSITE" id="PS50240"/>
    </source>
</evidence>
<dbReference type="AlphaFoldDB" id="A0A2T4YZZ9"/>
<evidence type="ECO:0000256" key="2">
    <source>
        <dbReference type="RuleBase" id="RU363034"/>
    </source>
</evidence>
<keyword evidence="1" id="KW-1015">Disulfide bond</keyword>
<keyword evidence="2" id="KW-0720">Serine protease</keyword>
<dbReference type="SMART" id="SM00020">
    <property type="entry name" value="Tryp_SPc"/>
    <property type="match status" value="1"/>
</dbReference>
<dbReference type="InterPro" id="IPR009003">
    <property type="entry name" value="Peptidase_S1_PA"/>
</dbReference>
<feature type="domain" description="Peptidase S1" evidence="3">
    <location>
        <begin position="46"/>
        <end position="271"/>
    </location>
</feature>
<keyword evidence="2" id="KW-0378">Hydrolase</keyword>
<dbReference type="InterPro" id="IPR018114">
    <property type="entry name" value="TRYPSIN_HIS"/>
</dbReference>
<comment type="caution">
    <text evidence="4">The sequence shown here is derived from an EMBL/GenBank/DDBJ whole genome shotgun (WGS) entry which is preliminary data.</text>
</comment>
<dbReference type="InterPro" id="IPR033116">
    <property type="entry name" value="TRYPSIN_SER"/>
</dbReference>
<dbReference type="Gene3D" id="2.40.10.10">
    <property type="entry name" value="Trypsin-like serine proteases"/>
    <property type="match status" value="1"/>
</dbReference>
<dbReference type="InterPro" id="IPR001254">
    <property type="entry name" value="Trypsin_dom"/>
</dbReference>
<reference evidence="4 5" key="1">
    <citation type="submission" date="2018-04" db="EMBL/GenBank/DDBJ databases">
        <title>Genomic Encyclopedia of Archaeal and Bacterial Type Strains, Phase II (KMG-II): from individual species to whole genera.</title>
        <authorList>
            <person name="Goeker M."/>
        </authorList>
    </citation>
    <scope>NUCLEOTIDE SEQUENCE [LARGE SCALE GENOMIC DNA]</scope>
    <source>
        <strain evidence="4 5">DSM 25521</strain>
    </source>
</reference>
<keyword evidence="2" id="KW-0645">Protease</keyword>
<gene>
    <name evidence="4" type="ORF">C8P69_10786</name>
</gene>
<evidence type="ECO:0000313" key="5">
    <source>
        <dbReference type="Proteomes" id="UP000241808"/>
    </source>
</evidence>